<evidence type="ECO:0000259" key="18">
    <source>
        <dbReference type="PROSITE" id="PS51514"/>
    </source>
</evidence>
<dbReference type="InterPro" id="IPR013083">
    <property type="entry name" value="Znf_RING/FYVE/PHD"/>
</dbReference>
<dbReference type="InterPro" id="IPR009091">
    <property type="entry name" value="RCC1/BLIP-II"/>
</dbReference>
<keyword evidence="20" id="KW-1185">Reference proteome</keyword>
<dbReference type="SUPFAM" id="SSF50985">
    <property type="entry name" value="RCC1/BLIP-II"/>
    <property type="match status" value="1"/>
</dbReference>
<evidence type="ECO:0000256" key="12">
    <source>
        <dbReference type="PROSITE-ProRule" id="PRU00182"/>
    </source>
</evidence>
<keyword evidence="15" id="KW-0175">Coiled coil</keyword>
<dbReference type="GO" id="GO:0015935">
    <property type="term" value="C:small ribosomal subunit"/>
    <property type="evidence" value="ECO:0007669"/>
    <property type="project" value="InterPro"/>
</dbReference>
<feature type="repeat" description="RCC1" evidence="13">
    <location>
        <begin position="103"/>
        <end position="154"/>
    </location>
</feature>
<organism evidence="19 20">
    <name type="scientific">Senna tora</name>
    <dbReference type="NCBI Taxonomy" id="362788"/>
    <lineage>
        <taxon>Eukaryota</taxon>
        <taxon>Viridiplantae</taxon>
        <taxon>Streptophyta</taxon>
        <taxon>Embryophyta</taxon>
        <taxon>Tracheophyta</taxon>
        <taxon>Spermatophyta</taxon>
        <taxon>Magnoliopsida</taxon>
        <taxon>eudicotyledons</taxon>
        <taxon>Gunneridae</taxon>
        <taxon>Pentapetalae</taxon>
        <taxon>rosids</taxon>
        <taxon>fabids</taxon>
        <taxon>Fabales</taxon>
        <taxon>Fabaceae</taxon>
        <taxon>Caesalpinioideae</taxon>
        <taxon>Cassia clade</taxon>
        <taxon>Senna</taxon>
    </lineage>
</organism>
<evidence type="ECO:0000259" key="17">
    <source>
        <dbReference type="PROSITE" id="PS50178"/>
    </source>
</evidence>
<dbReference type="InterPro" id="IPR000306">
    <property type="entry name" value="Znf_FYVE"/>
</dbReference>
<dbReference type="Pfam" id="PF25390">
    <property type="entry name" value="WD40_RLD"/>
    <property type="match status" value="1"/>
</dbReference>
<dbReference type="CDD" id="cd00165">
    <property type="entry name" value="S4"/>
    <property type="match status" value="1"/>
</dbReference>
<dbReference type="OrthoDB" id="5981550at2759"/>
<keyword evidence="8 14" id="KW-0689">Ribosomal protein</keyword>
<dbReference type="InterPro" id="IPR005710">
    <property type="entry name" value="Ribosomal_uS4_euk/arc"/>
</dbReference>
<evidence type="ECO:0000256" key="14">
    <source>
        <dbReference type="RuleBase" id="RU003699"/>
    </source>
</evidence>
<evidence type="ECO:0000313" key="19">
    <source>
        <dbReference type="EMBL" id="KAF7809148.1"/>
    </source>
</evidence>
<feature type="compositionally biased region" description="Low complexity" evidence="16">
    <location>
        <begin position="404"/>
        <end position="418"/>
    </location>
</feature>
<keyword evidence="3 12" id="KW-0699">rRNA-binding</keyword>
<evidence type="ECO:0000256" key="4">
    <source>
        <dbReference type="ARBA" id="ARBA00022737"/>
    </source>
</evidence>
<feature type="repeat" description="RCC1" evidence="13">
    <location>
        <begin position="1"/>
        <end position="47"/>
    </location>
</feature>
<dbReference type="Pfam" id="PF08381">
    <property type="entry name" value="BRX"/>
    <property type="match status" value="1"/>
</dbReference>
<feature type="domain" description="BRX" evidence="18">
    <location>
        <begin position="552"/>
        <end position="607"/>
    </location>
</feature>
<dbReference type="SUPFAM" id="SSF55174">
    <property type="entry name" value="Alpha-L RNA-binding motif"/>
    <property type="match status" value="1"/>
</dbReference>
<evidence type="ECO:0000256" key="15">
    <source>
        <dbReference type="SAM" id="Coils"/>
    </source>
</evidence>
<dbReference type="PROSITE" id="PS00632">
    <property type="entry name" value="RIBOSOMAL_S4"/>
    <property type="match status" value="1"/>
</dbReference>
<evidence type="ECO:0000256" key="2">
    <source>
        <dbReference type="ARBA" id="ARBA00022723"/>
    </source>
</evidence>
<dbReference type="Pfam" id="PF01479">
    <property type="entry name" value="S4"/>
    <property type="match status" value="1"/>
</dbReference>
<evidence type="ECO:0000256" key="8">
    <source>
        <dbReference type="ARBA" id="ARBA00022980"/>
    </source>
</evidence>
<dbReference type="Gene3D" id="3.30.40.10">
    <property type="entry name" value="Zinc/RING finger domain, C3HC4 (zinc finger)"/>
    <property type="match status" value="1"/>
</dbReference>
<evidence type="ECO:0000256" key="5">
    <source>
        <dbReference type="ARBA" id="ARBA00022771"/>
    </source>
</evidence>
<dbReference type="SUPFAM" id="SSF57903">
    <property type="entry name" value="FYVE/PHD zinc finger"/>
    <property type="match status" value="1"/>
</dbReference>
<comment type="similarity">
    <text evidence="1 14">Belongs to the universal ribosomal protein uS4 family.</text>
</comment>
<feature type="compositionally biased region" description="Basic residues" evidence="16">
    <location>
        <begin position="787"/>
        <end position="798"/>
    </location>
</feature>
<dbReference type="GO" id="GO:0006412">
    <property type="term" value="P:translation"/>
    <property type="evidence" value="ECO:0007669"/>
    <property type="project" value="InterPro"/>
</dbReference>
<keyword evidence="2" id="KW-0479">Metal-binding</keyword>
<dbReference type="GO" id="GO:0019843">
    <property type="term" value="F:rRNA binding"/>
    <property type="evidence" value="ECO:0007669"/>
    <property type="project" value="UniProtKB-KW"/>
</dbReference>
<evidence type="ECO:0000256" key="7">
    <source>
        <dbReference type="ARBA" id="ARBA00022884"/>
    </source>
</evidence>
<dbReference type="NCBIfam" id="NF003139">
    <property type="entry name" value="PRK04051.1"/>
    <property type="match status" value="1"/>
</dbReference>
<feature type="repeat" description="RCC1" evidence="13">
    <location>
        <begin position="224"/>
        <end position="275"/>
    </location>
</feature>
<dbReference type="InterPro" id="IPR013591">
    <property type="entry name" value="Brevis_radix_dom"/>
</dbReference>
<dbReference type="Proteomes" id="UP000634136">
    <property type="component" value="Unassembled WGS sequence"/>
</dbReference>
<keyword evidence="5 11" id="KW-0863">Zinc-finger</keyword>
<reference evidence="19" key="1">
    <citation type="submission" date="2020-09" db="EMBL/GenBank/DDBJ databases">
        <title>Genome-Enabled Discovery of Anthraquinone Biosynthesis in Senna tora.</title>
        <authorList>
            <person name="Kang S.-H."/>
            <person name="Pandey R.P."/>
            <person name="Lee C.-M."/>
            <person name="Sim J.-S."/>
            <person name="Jeong J.-T."/>
            <person name="Choi B.-S."/>
            <person name="Jung M."/>
            <person name="Ginzburg D."/>
            <person name="Zhao K."/>
            <person name="Won S.Y."/>
            <person name="Oh T.-J."/>
            <person name="Yu Y."/>
            <person name="Kim N.-H."/>
            <person name="Lee O.R."/>
            <person name="Lee T.-H."/>
            <person name="Bashyal P."/>
            <person name="Kim T.-S."/>
            <person name="Lee W.-H."/>
            <person name="Kawkins C."/>
            <person name="Kim C.-K."/>
            <person name="Kim J.S."/>
            <person name="Ahn B.O."/>
            <person name="Rhee S.Y."/>
            <person name="Sohng J.K."/>
        </authorList>
    </citation>
    <scope>NUCLEOTIDE SEQUENCE</scope>
    <source>
        <tissue evidence="19">Leaf</tissue>
    </source>
</reference>
<evidence type="ECO:0000256" key="16">
    <source>
        <dbReference type="SAM" id="MobiDB-lite"/>
    </source>
</evidence>
<feature type="repeat" description="RCC1" evidence="13">
    <location>
        <begin position="172"/>
        <end position="223"/>
    </location>
</feature>
<gene>
    <name evidence="19" type="ORF">G2W53_035891</name>
</gene>
<dbReference type="GO" id="GO:0003735">
    <property type="term" value="F:structural constituent of ribosome"/>
    <property type="evidence" value="ECO:0007669"/>
    <property type="project" value="InterPro"/>
</dbReference>
<evidence type="ECO:0000256" key="3">
    <source>
        <dbReference type="ARBA" id="ARBA00022730"/>
    </source>
</evidence>
<dbReference type="SMART" id="SM00363">
    <property type="entry name" value="S4"/>
    <property type="match status" value="1"/>
</dbReference>
<dbReference type="PANTHER" id="PTHR22870:SF358">
    <property type="entry name" value="REGULATOR OF CHROMOSOME CONDENSATION (RCC1) FAMILY WITH FYVE ZINC FINGER DOMAIN-CONTAINING PROTEIN"/>
    <property type="match status" value="1"/>
</dbReference>
<dbReference type="PROSITE" id="PS50012">
    <property type="entry name" value="RCC1_3"/>
    <property type="match status" value="5"/>
</dbReference>
<dbReference type="Pfam" id="PF01363">
    <property type="entry name" value="FYVE"/>
    <property type="match status" value="1"/>
</dbReference>
<feature type="compositionally biased region" description="Polar residues" evidence="16">
    <location>
        <begin position="509"/>
        <end position="536"/>
    </location>
</feature>
<dbReference type="PANTHER" id="PTHR22870">
    <property type="entry name" value="REGULATOR OF CHROMOSOME CONDENSATION"/>
    <property type="match status" value="1"/>
</dbReference>
<name>A0A834W5E4_9FABA</name>
<dbReference type="InterPro" id="IPR002942">
    <property type="entry name" value="S4_RNA-bd"/>
</dbReference>
<dbReference type="InterPro" id="IPR058923">
    <property type="entry name" value="RCC1-like_dom"/>
</dbReference>
<keyword evidence="4" id="KW-0677">Repeat</keyword>
<dbReference type="PROSITE" id="PS50178">
    <property type="entry name" value="ZF_FYVE"/>
    <property type="match status" value="1"/>
</dbReference>
<keyword evidence="9 14" id="KW-0687">Ribonucleoprotein</keyword>
<evidence type="ECO:0000256" key="9">
    <source>
        <dbReference type="ARBA" id="ARBA00023274"/>
    </source>
</evidence>
<comment type="caution">
    <text evidence="19">The sequence shown here is derived from an EMBL/GenBank/DDBJ whole genome shotgun (WGS) entry which is preliminary data.</text>
</comment>
<dbReference type="InterPro" id="IPR000408">
    <property type="entry name" value="Reg_chr_condens"/>
</dbReference>
<feature type="region of interest" description="Disordered" evidence="16">
    <location>
        <begin position="505"/>
        <end position="536"/>
    </location>
</feature>
<dbReference type="InterPro" id="IPR001912">
    <property type="entry name" value="Ribosomal_uS4_N"/>
</dbReference>
<dbReference type="PROSITE" id="PS50889">
    <property type="entry name" value="S4"/>
    <property type="match status" value="1"/>
</dbReference>
<dbReference type="Gene3D" id="2.130.10.30">
    <property type="entry name" value="Regulator of chromosome condensation 1/beta-lactamase-inhibitor protein II"/>
    <property type="match status" value="2"/>
</dbReference>
<protein>
    <submittedName>
        <fullName evidence="19">PH, RCC1 and FYVE domains-containing protein 1-like</fullName>
    </submittedName>
</protein>
<dbReference type="PRINTS" id="PR00633">
    <property type="entry name" value="RCCNDNSATION"/>
</dbReference>
<dbReference type="InterPro" id="IPR011011">
    <property type="entry name" value="Znf_FYVE_PHD"/>
</dbReference>
<dbReference type="InterPro" id="IPR036986">
    <property type="entry name" value="S4_RNA-bd_sf"/>
</dbReference>
<keyword evidence="7 12" id="KW-0694">RNA-binding</keyword>
<dbReference type="InterPro" id="IPR051210">
    <property type="entry name" value="Ub_ligase/GEF_domain"/>
</dbReference>
<dbReference type="InterPro" id="IPR017455">
    <property type="entry name" value="Znf_FYVE-rel"/>
</dbReference>
<evidence type="ECO:0000313" key="20">
    <source>
        <dbReference type="Proteomes" id="UP000634136"/>
    </source>
</evidence>
<dbReference type="SMART" id="SM01390">
    <property type="entry name" value="Ribosomal_S4"/>
    <property type="match status" value="1"/>
</dbReference>
<dbReference type="PROSITE" id="PS51514">
    <property type="entry name" value="BRX"/>
    <property type="match status" value="1"/>
</dbReference>
<feature type="repeat" description="RCC1" evidence="13">
    <location>
        <begin position="48"/>
        <end position="102"/>
    </location>
</feature>
<dbReference type="Gene3D" id="3.10.290.10">
    <property type="entry name" value="RNA-binding S4 domain"/>
    <property type="match status" value="1"/>
</dbReference>
<dbReference type="InterPro" id="IPR018079">
    <property type="entry name" value="Ribosomal_uS4_CS"/>
</dbReference>
<comment type="subunit">
    <text evidence="10">Binds to the translation initiation factors TIF3E1.</text>
</comment>
<dbReference type="AlphaFoldDB" id="A0A834W5E4"/>
<feature type="coiled-coil region" evidence="15">
    <location>
        <begin position="438"/>
        <end position="479"/>
    </location>
</feature>
<evidence type="ECO:0000256" key="6">
    <source>
        <dbReference type="ARBA" id="ARBA00022833"/>
    </source>
</evidence>
<proteinExistence type="inferred from homology"/>
<accession>A0A834W5E4</accession>
<evidence type="ECO:0000256" key="1">
    <source>
        <dbReference type="ARBA" id="ARBA00007465"/>
    </source>
</evidence>
<dbReference type="FunFam" id="3.10.290.10:FF:000021">
    <property type="entry name" value="40S ribosomal protein S9"/>
    <property type="match status" value="1"/>
</dbReference>
<dbReference type="NCBIfam" id="TIGR01018">
    <property type="entry name" value="uS4_arch"/>
    <property type="match status" value="1"/>
</dbReference>
<dbReference type="SMART" id="SM00064">
    <property type="entry name" value="FYVE"/>
    <property type="match status" value="1"/>
</dbReference>
<dbReference type="CDD" id="cd00065">
    <property type="entry name" value="FYVE_like_SF"/>
    <property type="match status" value="1"/>
</dbReference>
<evidence type="ECO:0000256" key="13">
    <source>
        <dbReference type="PROSITE-ProRule" id="PRU00235"/>
    </source>
</evidence>
<feature type="region of interest" description="Disordered" evidence="16">
    <location>
        <begin position="394"/>
        <end position="427"/>
    </location>
</feature>
<dbReference type="GO" id="GO:0008270">
    <property type="term" value="F:zinc ion binding"/>
    <property type="evidence" value="ECO:0007669"/>
    <property type="project" value="UniProtKB-KW"/>
</dbReference>
<sequence>MGEESGGRLGHGVEVDVSHPKLIDTLSGMNIELVACGEYHTCAVTFSGDLYTWGDGTHNSGLLGHGNEVSHWIPKRVSGNMEGVQVSYVSCGPWHTAIVTSSGQLFTFGDGSFGALGQGDHSSTNIPREVETLKGLRTTRVSCGVWHTAAVAVAVAEVETNSMESSMHSPSGKLFTWGDGDKGQLGHGDNEPRLVPECVIALDNENICQVACGHNLTIALTTSGHVYTMGSTAYGQLGSPAADGKVPTQVEGKITGNFIENIACGSYHVAVLTSKAEVYTWGKGLNGQLGHGDNDNRIHLRYADQSVCSGCNNPFGFRRKRHNCYNCGLVFCKACTSRKSVKASLAPNSNKPYRVCDDCFSKLKKTTESVSLLGGFTSPNASNSLAGALKKPHSVSLPASSMNSEASSPVSEKSSSRQSCEDVHDDTKVKNDISSQEVISLRAQVEDLTRKSKDLEAELERTTKQLKEVTAVAAEEAEKCKSAKEVIRKWCKECQKETMRTPSADFSAEITTNNPSLDESHKTNPTIPDTLSNSNAADQMLPNVSKAQSGKSEWVVQDEPGVYVSLSSSPGGGTELKRVRFSRRHFTEQEAEKWWAENGTKVLERNNVVVEIFDIPLTPIRSNVDGKTFKKPRRPYEKERLDHELRLVGEYGLRCKRELWRVQYALSRIRNAARMLLTLDDKNPRRIFEGEALLRRMNRYGLLDESQNKLDYVLALTVENFLERRLQTLVFKSGMAKSIHHARVLIRQRHIRVGRQVVNIPSFMVRMDSQKHIDFSLTSPLGGGRPGRVKRRNQRAAAKKAAGGDGDEEDEE</sequence>
<evidence type="ECO:0000256" key="11">
    <source>
        <dbReference type="PROSITE-ProRule" id="PRU00091"/>
    </source>
</evidence>
<dbReference type="Pfam" id="PF00163">
    <property type="entry name" value="Ribosomal_S4"/>
    <property type="match status" value="1"/>
</dbReference>
<keyword evidence="6" id="KW-0862">Zinc</keyword>
<feature type="region of interest" description="Disordered" evidence="16">
    <location>
        <begin position="776"/>
        <end position="812"/>
    </location>
</feature>
<feature type="domain" description="FYVE-type" evidence="17">
    <location>
        <begin position="302"/>
        <end position="364"/>
    </location>
</feature>
<evidence type="ECO:0000256" key="10">
    <source>
        <dbReference type="ARBA" id="ARBA00064713"/>
    </source>
</evidence>
<dbReference type="EMBL" id="JAAIUW010000011">
    <property type="protein sequence ID" value="KAF7809148.1"/>
    <property type="molecule type" value="Genomic_DNA"/>
</dbReference>